<dbReference type="Proteomes" id="UP000219612">
    <property type="component" value="Unassembled WGS sequence"/>
</dbReference>
<dbReference type="RefSeq" id="WP_143235491.1">
    <property type="nucleotide sequence ID" value="NZ_OBDY01000044.1"/>
</dbReference>
<dbReference type="InterPro" id="IPR021737">
    <property type="entry name" value="Phage_phiKZ_Orf197"/>
</dbReference>
<reference evidence="2 3" key="1">
    <citation type="submission" date="2017-09" db="EMBL/GenBank/DDBJ databases">
        <authorList>
            <person name="Ehlers B."/>
            <person name="Leendertz F.H."/>
        </authorList>
    </citation>
    <scope>NUCLEOTIDE SEQUENCE [LARGE SCALE GENOMIC DNA]</scope>
    <source>
        <strain evidence="2 3">CGMCC 4.6857</strain>
    </source>
</reference>
<protein>
    <submittedName>
        <fullName evidence="2">Uncharacterized protein</fullName>
    </submittedName>
</protein>
<evidence type="ECO:0000256" key="1">
    <source>
        <dbReference type="SAM" id="Phobius"/>
    </source>
</evidence>
<feature type="transmembrane region" description="Helical" evidence="1">
    <location>
        <begin position="56"/>
        <end position="79"/>
    </location>
</feature>
<keyword evidence="1" id="KW-0472">Membrane</keyword>
<keyword evidence="1" id="KW-1133">Transmembrane helix</keyword>
<feature type="transmembrane region" description="Helical" evidence="1">
    <location>
        <begin position="12"/>
        <end position="35"/>
    </location>
</feature>
<dbReference type="AlphaFoldDB" id="A0A285KJW5"/>
<keyword evidence="1" id="KW-0812">Transmembrane</keyword>
<feature type="transmembrane region" description="Helical" evidence="1">
    <location>
        <begin position="160"/>
        <end position="179"/>
    </location>
</feature>
<keyword evidence="3" id="KW-1185">Reference proteome</keyword>
<proteinExistence type="predicted"/>
<dbReference type="OrthoDB" id="3542456at2"/>
<evidence type="ECO:0000313" key="2">
    <source>
        <dbReference type="EMBL" id="SNY72929.1"/>
    </source>
</evidence>
<feature type="transmembrane region" description="Helical" evidence="1">
    <location>
        <begin position="85"/>
        <end position="112"/>
    </location>
</feature>
<sequence>MTLAVSAGLPAGYPLTTALAFLGVLAGLGVGHLIGDMLLQPDRLARAKAFPSDDQLAAGIHPWTGWPACLAHVGLYLAAQAATVVIVALLVPMTGATALTALIISGASHAYIDRRWLVAVIIARKQCTGWAQAPFWVDQALHGAAMLLAAAVAARTTSGTGIAVAAGGGLLLLADALRVEHRYARLIRAQQHRPIVPARAGGDRA</sequence>
<gene>
    <name evidence="2" type="ORF">SAMN05421748_14463</name>
</gene>
<name>A0A285KJW5_9ACTN</name>
<accession>A0A285KJW5</accession>
<evidence type="ECO:0000313" key="3">
    <source>
        <dbReference type="Proteomes" id="UP000219612"/>
    </source>
</evidence>
<dbReference type="Pfam" id="PF11750">
    <property type="entry name" value="DUF3307"/>
    <property type="match status" value="1"/>
</dbReference>
<dbReference type="EMBL" id="OBDY01000044">
    <property type="protein sequence ID" value="SNY72929.1"/>
    <property type="molecule type" value="Genomic_DNA"/>
</dbReference>
<organism evidence="2 3">
    <name type="scientific">Paractinoplanes atraurantiacus</name>
    <dbReference type="NCBI Taxonomy" id="1036182"/>
    <lineage>
        <taxon>Bacteria</taxon>
        <taxon>Bacillati</taxon>
        <taxon>Actinomycetota</taxon>
        <taxon>Actinomycetes</taxon>
        <taxon>Micromonosporales</taxon>
        <taxon>Micromonosporaceae</taxon>
        <taxon>Paractinoplanes</taxon>
    </lineage>
</organism>